<organism evidence="1 2">
    <name type="scientific">Ralstonia holmesii</name>
    <dbReference type="NCBI Taxonomy" id="3058602"/>
    <lineage>
        <taxon>Bacteria</taxon>
        <taxon>Pseudomonadati</taxon>
        <taxon>Pseudomonadota</taxon>
        <taxon>Betaproteobacteria</taxon>
        <taxon>Burkholderiales</taxon>
        <taxon>Burkholderiaceae</taxon>
        <taxon>Ralstonia</taxon>
    </lineage>
</organism>
<dbReference type="Proteomes" id="UP001189663">
    <property type="component" value="Unassembled WGS sequence"/>
</dbReference>
<gene>
    <name evidence="1" type="ORF">LMG18096_00850</name>
</gene>
<evidence type="ECO:0008006" key="3">
    <source>
        <dbReference type="Google" id="ProtNLM"/>
    </source>
</evidence>
<proteinExistence type="predicted"/>
<keyword evidence="2" id="KW-1185">Reference proteome</keyword>
<reference evidence="1 2" key="1">
    <citation type="submission" date="2023-07" db="EMBL/GenBank/DDBJ databases">
        <authorList>
            <person name="Peeters C."/>
        </authorList>
    </citation>
    <scope>NUCLEOTIDE SEQUENCE [LARGE SCALE GENOMIC DNA]</scope>
    <source>
        <strain evidence="1 2">LMG 18096</strain>
    </source>
</reference>
<accession>A0ABC8Q901</accession>
<sequence length="124" mass="14068">MIKFKFLLWALSRLLKRALNKDPACADYVSAKDLTFQIRTLDGIGRYFIIRNGKINSNSGLTNSPKFTMTFRDAAKGFAILSAKDSKDAFLTALHRQDLDISGDFLEVMWFQGLTEYLKPAKQP</sequence>
<evidence type="ECO:0000313" key="1">
    <source>
        <dbReference type="EMBL" id="CAJ0778905.1"/>
    </source>
</evidence>
<comment type="caution">
    <text evidence="1">The sequence shown here is derived from an EMBL/GenBank/DDBJ whole genome shotgun (WGS) entry which is preliminary data.</text>
</comment>
<evidence type="ECO:0000313" key="2">
    <source>
        <dbReference type="Proteomes" id="UP001189663"/>
    </source>
</evidence>
<dbReference type="Gene3D" id="3.30.1050.10">
    <property type="entry name" value="SCP2 sterol-binding domain"/>
    <property type="match status" value="1"/>
</dbReference>
<dbReference type="AlphaFoldDB" id="A0ABC8Q901"/>
<dbReference type="EMBL" id="CATZAT010000001">
    <property type="protein sequence ID" value="CAJ0778905.1"/>
    <property type="molecule type" value="Genomic_DNA"/>
</dbReference>
<name>A0ABC8Q901_9RALS</name>
<protein>
    <recommendedName>
        <fullName evidence="3">Helicase</fullName>
    </recommendedName>
</protein>
<dbReference type="InterPro" id="IPR036527">
    <property type="entry name" value="SCP2_sterol-bd_dom_sf"/>
</dbReference>